<keyword evidence="2" id="KW-1185">Reference proteome</keyword>
<proteinExistence type="predicted"/>
<dbReference type="GO" id="GO:0006355">
    <property type="term" value="P:regulation of DNA-templated transcription"/>
    <property type="evidence" value="ECO:0007669"/>
    <property type="project" value="InterPro"/>
</dbReference>
<dbReference type="PANTHER" id="PTHR31669:SF251">
    <property type="entry name" value="PROTEIN FAR1-RELATED SEQUENCE"/>
    <property type="match status" value="1"/>
</dbReference>
<comment type="caution">
    <text evidence="1">The sequence shown here is derived from an EMBL/GenBank/DDBJ whole genome shotgun (WGS) entry which is preliminary data.</text>
</comment>
<sequence length="159" mass="18257">HHHVDRNFQGHNTANLKDDKVIEYTENSLNPSSNEVIGLPDITNAYDNQNYNKGNSELNKISNAGSLYLELVKRQQMDPTFHIDIQFESKDNYLIRLCWMSPSQQQLWVHFHNDILLDSIAKTNCHSMILCLVILVDNHNHSHLAAAAIVSDKTKDTYE</sequence>
<dbReference type="AlphaFoldDB" id="A0A9N8W1X8"/>
<name>A0A9N8W1X8_9GLOM</name>
<gene>
    <name evidence="1" type="ORF">CPELLU_LOCUS1219</name>
</gene>
<evidence type="ECO:0000313" key="1">
    <source>
        <dbReference type="EMBL" id="CAG8474230.1"/>
    </source>
</evidence>
<accession>A0A9N8W1X8</accession>
<dbReference type="InterPro" id="IPR031052">
    <property type="entry name" value="FHY3/FAR1"/>
</dbReference>
<dbReference type="EMBL" id="CAJVQA010000433">
    <property type="protein sequence ID" value="CAG8474230.1"/>
    <property type="molecule type" value="Genomic_DNA"/>
</dbReference>
<feature type="non-terminal residue" evidence="1">
    <location>
        <position position="1"/>
    </location>
</feature>
<reference evidence="1" key="1">
    <citation type="submission" date="2021-06" db="EMBL/GenBank/DDBJ databases">
        <authorList>
            <person name="Kallberg Y."/>
            <person name="Tangrot J."/>
            <person name="Rosling A."/>
        </authorList>
    </citation>
    <scope>NUCLEOTIDE SEQUENCE</scope>
    <source>
        <strain evidence="1">FL966</strain>
    </source>
</reference>
<dbReference type="Proteomes" id="UP000789759">
    <property type="component" value="Unassembled WGS sequence"/>
</dbReference>
<evidence type="ECO:0000313" key="2">
    <source>
        <dbReference type="Proteomes" id="UP000789759"/>
    </source>
</evidence>
<dbReference type="PANTHER" id="PTHR31669">
    <property type="entry name" value="PROTEIN FAR1-RELATED SEQUENCE 10-RELATED"/>
    <property type="match status" value="1"/>
</dbReference>
<organism evidence="1 2">
    <name type="scientific">Cetraspora pellucida</name>
    <dbReference type="NCBI Taxonomy" id="1433469"/>
    <lineage>
        <taxon>Eukaryota</taxon>
        <taxon>Fungi</taxon>
        <taxon>Fungi incertae sedis</taxon>
        <taxon>Mucoromycota</taxon>
        <taxon>Glomeromycotina</taxon>
        <taxon>Glomeromycetes</taxon>
        <taxon>Diversisporales</taxon>
        <taxon>Gigasporaceae</taxon>
        <taxon>Cetraspora</taxon>
    </lineage>
</organism>
<protein>
    <submittedName>
        <fullName evidence="1">14112_t:CDS:1</fullName>
    </submittedName>
</protein>
<dbReference type="OrthoDB" id="2446246at2759"/>